<evidence type="ECO:0000256" key="1">
    <source>
        <dbReference type="SAM" id="SignalP"/>
    </source>
</evidence>
<comment type="caution">
    <text evidence="2">The sequence shown here is derived from an EMBL/GenBank/DDBJ whole genome shotgun (WGS) entry which is preliminary data.</text>
</comment>
<gene>
    <name evidence="2" type="ORF">AE618_15235</name>
</gene>
<dbReference type="Pfam" id="PF00400">
    <property type="entry name" value="WD40"/>
    <property type="match status" value="2"/>
</dbReference>
<reference evidence="2 3" key="1">
    <citation type="submission" date="2015-07" db="EMBL/GenBank/DDBJ databases">
        <title>Whole genome sequencing of Bosea vaviloviae isolated from cave pool.</title>
        <authorList>
            <person name="Tan N.E.H."/>
            <person name="Lee Y.P."/>
            <person name="Gan H.M."/>
            <person name="Barton H."/>
            <person name="Savka M.A."/>
        </authorList>
    </citation>
    <scope>NUCLEOTIDE SEQUENCE [LARGE SCALE GENOMIC DNA]</scope>
    <source>
        <strain evidence="2 3">SD260</strain>
    </source>
</reference>
<keyword evidence="3" id="KW-1185">Reference proteome</keyword>
<dbReference type="EMBL" id="LGSZ01000047">
    <property type="protein sequence ID" value="KPH79916.1"/>
    <property type="molecule type" value="Genomic_DNA"/>
</dbReference>
<dbReference type="InterPro" id="IPR015943">
    <property type="entry name" value="WD40/YVTN_repeat-like_dom_sf"/>
</dbReference>
<evidence type="ECO:0000313" key="3">
    <source>
        <dbReference type="Proteomes" id="UP000037822"/>
    </source>
</evidence>
<dbReference type="SUPFAM" id="SSF101908">
    <property type="entry name" value="Putative isomerase YbhE"/>
    <property type="match status" value="1"/>
</dbReference>
<organism evidence="2 3">
    <name type="scientific">Bosea vaviloviae</name>
    <dbReference type="NCBI Taxonomy" id="1526658"/>
    <lineage>
        <taxon>Bacteria</taxon>
        <taxon>Pseudomonadati</taxon>
        <taxon>Pseudomonadota</taxon>
        <taxon>Alphaproteobacteria</taxon>
        <taxon>Hyphomicrobiales</taxon>
        <taxon>Boseaceae</taxon>
        <taxon>Bosea</taxon>
    </lineage>
</organism>
<sequence length="640" mass="68041">MASPIAARRGLASFASAALFGCLLLLSICPSAAIAAPDLNAMSPAEIAIAHRRLRELGCAAGPSGLDTRAALREMLKRCPDPTPFLSIETGRPTTPIRRIAVDRECRVAATVSYDKTLRLWSLPDGKPLRVVRFPFAVGDEFDGLAMSPDGRWIAVGGWDARESGNTAFLWDTQAEQPVRALARFGNQVGALAYSPDGKRLAIAAGDDGIRILAMPGGEPMASDPDVSESTNGLAFGPDGSLFAASYDGYVRRYDASGARTHKVATKSGRMPYTVAVSRHGQTISVGFADSRQVEILDAATLAPVALTNSAKWADDNISRVGWDAAGRIVAGGDTGRPASPLHLFDKSGRHLRDLDPVHYLLDLQPCGDAMILSAVEPALALLQPDGVLKTLVDSDAADMRFKTGDAFRVSADGTKVRFHLGFEATAMPVLIDVAAGTVGPALGDADDLAGPVTDTLAINRSTGAVDTGRSVRPRGSGPDYSGQTLAIRPDRGGFVLGSWSSLRSYDGTGKRRWKGKLATPVGGVQLAANGSLVIVAYMDGTIRWFRWSDGAELLAVFVNRHDLRFVAWTPSGYYVGSPGAEDMFGWQFNGNWNRQADFLPATGMASSRLRRPDVIQRVIPLQDEVQAVRAADGAGKGRL</sequence>
<dbReference type="PATRIC" id="fig|1526658.3.peg.4417"/>
<dbReference type="SMART" id="SM00320">
    <property type="entry name" value="WD40"/>
    <property type="match status" value="5"/>
</dbReference>
<protein>
    <submittedName>
        <fullName evidence="2">Uncharacterized protein</fullName>
    </submittedName>
</protein>
<accession>A0A0N1N3K5</accession>
<dbReference type="AlphaFoldDB" id="A0A0N1N3K5"/>
<evidence type="ECO:0000313" key="2">
    <source>
        <dbReference type="EMBL" id="KPH79916.1"/>
    </source>
</evidence>
<feature type="chain" id="PRO_5005878480" evidence="1">
    <location>
        <begin position="36"/>
        <end position="640"/>
    </location>
</feature>
<dbReference type="Gene3D" id="2.130.10.10">
    <property type="entry name" value="YVTN repeat-like/Quinoprotein amine dehydrogenase"/>
    <property type="match status" value="1"/>
</dbReference>
<name>A0A0N1N3K5_9HYPH</name>
<keyword evidence="1" id="KW-0732">Signal</keyword>
<dbReference type="Proteomes" id="UP000037822">
    <property type="component" value="Unassembled WGS sequence"/>
</dbReference>
<dbReference type="PANTHER" id="PTHR19879">
    <property type="entry name" value="TRANSCRIPTION INITIATION FACTOR TFIID"/>
    <property type="match status" value="1"/>
</dbReference>
<dbReference type="PANTHER" id="PTHR19879:SF9">
    <property type="entry name" value="TRANSCRIPTION INITIATION FACTOR TFIID SUBUNIT 5"/>
    <property type="match status" value="1"/>
</dbReference>
<feature type="signal peptide" evidence="1">
    <location>
        <begin position="1"/>
        <end position="35"/>
    </location>
</feature>
<dbReference type="SUPFAM" id="SSF82171">
    <property type="entry name" value="DPP6 N-terminal domain-like"/>
    <property type="match status" value="1"/>
</dbReference>
<proteinExistence type="predicted"/>
<dbReference type="InterPro" id="IPR001680">
    <property type="entry name" value="WD40_rpt"/>
</dbReference>